<dbReference type="AlphaFoldDB" id="A0A645I537"/>
<dbReference type="GO" id="GO:0009401">
    <property type="term" value="P:phosphoenolpyruvate-dependent sugar phosphotransferase system"/>
    <property type="evidence" value="ECO:0007669"/>
    <property type="project" value="InterPro"/>
</dbReference>
<gene>
    <name evidence="2" type="ORF">SDC9_193447</name>
</gene>
<evidence type="ECO:0008006" key="3">
    <source>
        <dbReference type="Google" id="ProtNLM"/>
    </source>
</evidence>
<feature type="transmembrane region" description="Helical" evidence="1">
    <location>
        <begin position="12"/>
        <end position="32"/>
    </location>
</feature>
<name>A0A645I537_9ZZZZ</name>
<keyword evidence="1" id="KW-0472">Membrane</keyword>
<dbReference type="GO" id="GO:0016020">
    <property type="term" value="C:membrane"/>
    <property type="evidence" value="ECO:0007669"/>
    <property type="project" value="InterPro"/>
</dbReference>
<evidence type="ECO:0000256" key="1">
    <source>
        <dbReference type="SAM" id="Phobius"/>
    </source>
</evidence>
<dbReference type="InterPro" id="IPR004704">
    <property type="entry name" value="PTS_IID_man"/>
</dbReference>
<sequence>MSVNQTSFNLQTQLFDVIVPGLLPLILTLGCYKLTDKGVSSTKIMLILVAIGVIGGLTGILV</sequence>
<keyword evidence="1" id="KW-0812">Transmembrane</keyword>
<feature type="transmembrane region" description="Helical" evidence="1">
    <location>
        <begin position="44"/>
        <end position="61"/>
    </location>
</feature>
<organism evidence="2">
    <name type="scientific">bioreactor metagenome</name>
    <dbReference type="NCBI Taxonomy" id="1076179"/>
    <lineage>
        <taxon>unclassified sequences</taxon>
        <taxon>metagenomes</taxon>
        <taxon>ecological metagenomes</taxon>
    </lineage>
</organism>
<dbReference type="Pfam" id="PF03613">
    <property type="entry name" value="EIID-AGA"/>
    <property type="match status" value="1"/>
</dbReference>
<comment type="caution">
    <text evidence="2">The sequence shown here is derived from an EMBL/GenBank/DDBJ whole genome shotgun (WGS) entry which is preliminary data.</text>
</comment>
<dbReference type="EMBL" id="VSSQ01106073">
    <property type="protein sequence ID" value="MPN45872.1"/>
    <property type="molecule type" value="Genomic_DNA"/>
</dbReference>
<accession>A0A645I537</accession>
<protein>
    <recommendedName>
        <fullName evidence="3">PTS system mannose-specific EIID component</fullName>
    </recommendedName>
</protein>
<keyword evidence="1" id="KW-1133">Transmembrane helix</keyword>
<evidence type="ECO:0000313" key="2">
    <source>
        <dbReference type="EMBL" id="MPN45872.1"/>
    </source>
</evidence>
<reference evidence="2" key="1">
    <citation type="submission" date="2019-08" db="EMBL/GenBank/DDBJ databases">
        <authorList>
            <person name="Kucharzyk K."/>
            <person name="Murdoch R.W."/>
            <person name="Higgins S."/>
            <person name="Loffler F."/>
        </authorList>
    </citation>
    <scope>NUCLEOTIDE SEQUENCE</scope>
</reference>
<proteinExistence type="predicted"/>